<dbReference type="HAMAP" id="MF_02205">
    <property type="entry name" value="DinG_proteobact"/>
    <property type="match status" value="1"/>
</dbReference>
<dbReference type="InterPro" id="IPR039000">
    <property type="entry name" value="DinG_proteobact"/>
</dbReference>
<dbReference type="GO" id="GO:0033677">
    <property type="term" value="F:DNA/RNA helicase activity"/>
    <property type="evidence" value="ECO:0007669"/>
    <property type="project" value="TreeGrafter"/>
</dbReference>
<evidence type="ECO:0000256" key="7">
    <source>
        <dbReference type="SAM" id="Coils"/>
    </source>
</evidence>
<dbReference type="GO" id="GO:0005524">
    <property type="term" value="F:ATP binding"/>
    <property type="evidence" value="ECO:0007669"/>
    <property type="project" value="UniProtKB-UniRule"/>
</dbReference>
<comment type="caution">
    <text evidence="6">Lacks conserved residue(s) required for the propagation of feature annotation.</text>
</comment>
<dbReference type="PANTHER" id="PTHR11472:SF59">
    <property type="entry name" value="ATP-DEPENDENT DNA HELICASE DING"/>
    <property type="match status" value="1"/>
</dbReference>
<feature type="binding site" evidence="6">
    <location>
        <position position="202"/>
    </location>
    <ligand>
        <name>[4Fe-4S] cluster</name>
        <dbReference type="ChEBI" id="CHEBI:49883"/>
    </ligand>
</feature>
<organism evidence="9 10">
    <name type="scientific">Ferrimonas marina</name>
    <dbReference type="NCBI Taxonomy" id="299255"/>
    <lineage>
        <taxon>Bacteria</taxon>
        <taxon>Pseudomonadati</taxon>
        <taxon>Pseudomonadota</taxon>
        <taxon>Gammaproteobacteria</taxon>
        <taxon>Alteromonadales</taxon>
        <taxon>Ferrimonadaceae</taxon>
        <taxon>Ferrimonas</taxon>
    </lineage>
</organism>
<dbReference type="NCBIfam" id="NF008729">
    <property type="entry name" value="PRK11747.1"/>
    <property type="match status" value="1"/>
</dbReference>
<dbReference type="GO" id="GO:0046872">
    <property type="term" value="F:metal ion binding"/>
    <property type="evidence" value="ECO:0007669"/>
    <property type="project" value="UniProtKB-KW"/>
</dbReference>
<dbReference type="STRING" id="299255.SAMN02745129_1696"/>
<evidence type="ECO:0000256" key="6">
    <source>
        <dbReference type="HAMAP-Rule" id="MF_02205"/>
    </source>
</evidence>
<dbReference type="InterPro" id="IPR027417">
    <property type="entry name" value="P-loop_NTPase"/>
</dbReference>
<keyword evidence="6" id="KW-0413">Isomerase</keyword>
<feature type="binding site" evidence="6">
    <location>
        <position position="123"/>
    </location>
    <ligand>
        <name>[4Fe-4S] cluster</name>
        <dbReference type="ChEBI" id="CHEBI:49883"/>
    </ligand>
</feature>
<keyword evidence="4 6" id="KW-0067">ATP-binding</keyword>
<feature type="domain" description="Helicase ATP-binding" evidence="8">
    <location>
        <begin position="16"/>
        <end position="306"/>
    </location>
</feature>
<comment type="catalytic activity">
    <reaction evidence="6">
        <text>ATP + H2O = ADP + phosphate + H(+)</text>
        <dbReference type="Rhea" id="RHEA:13065"/>
        <dbReference type="ChEBI" id="CHEBI:15377"/>
        <dbReference type="ChEBI" id="CHEBI:15378"/>
        <dbReference type="ChEBI" id="CHEBI:30616"/>
        <dbReference type="ChEBI" id="CHEBI:43474"/>
        <dbReference type="ChEBI" id="CHEBI:456216"/>
        <dbReference type="EC" id="5.6.2.3"/>
    </reaction>
</comment>
<keyword evidence="10" id="KW-1185">Reference proteome</keyword>
<dbReference type="GO" id="GO:0009432">
    <property type="term" value="P:SOS response"/>
    <property type="evidence" value="ECO:0007669"/>
    <property type="project" value="TreeGrafter"/>
</dbReference>
<gene>
    <name evidence="6" type="primary">dinG</name>
    <name evidence="9" type="ORF">SAMN02745129_1696</name>
</gene>
<keyword evidence="2 6" id="KW-0547">Nucleotide-binding</keyword>
<feature type="binding site" evidence="6">
    <location>
        <position position="192"/>
    </location>
    <ligand>
        <name>[4Fe-4S] cluster</name>
        <dbReference type="ChEBI" id="CHEBI:49883"/>
    </ligand>
</feature>
<evidence type="ECO:0000259" key="8">
    <source>
        <dbReference type="PROSITE" id="PS51193"/>
    </source>
</evidence>
<feature type="coiled-coil region" evidence="7">
    <location>
        <begin position="346"/>
        <end position="373"/>
    </location>
</feature>
<dbReference type="RefSeq" id="WP_067658963.1">
    <property type="nucleotide sequence ID" value="NZ_FQXG01000002.1"/>
</dbReference>
<evidence type="ECO:0000313" key="9">
    <source>
        <dbReference type="EMBL" id="SHH28083.1"/>
    </source>
</evidence>
<dbReference type="AlphaFoldDB" id="A0A1M5RQF7"/>
<evidence type="ECO:0000256" key="4">
    <source>
        <dbReference type="ARBA" id="ARBA00022840"/>
    </source>
</evidence>
<evidence type="ECO:0000313" key="10">
    <source>
        <dbReference type="Proteomes" id="UP000184268"/>
    </source>
</evidence>
<keyword evidence="6" id="KW-0408">Iron</keyword>
<sequence>MLSDKVKKATRTAYNNIAEAIPNFVRRKEQNYLIAEIAKTLSGAYDKQRRIVVVQAGTGTGKSLAYALGALPLALAQGKKICISTATVALQEQLVNKDLPLLQRHSGLQFRYGLAKGRQRYVCLSKLELLAGEVPDNQQALWESKPADADVALLKRLHTAYHEGKWDGEVDSVPEPVPDHLWMQIASDKHSCNRQLPAHRECPFHKSREKMDSWDVLIINHSLLMADLELGGGKILPDPDSMYYVLDEAHHLPQVARDFSAANATVKGSMEALNKLEKLAHKLARELASDKPAIVAQELSEDIDAQLEGLKQLQSFCDNNAFLFDNEDRRHRFAGGVLPGPLVTLVDNLQSSSKNALKRLNKLQQMLMEAVKDGELKSHKAEPLVADLGFALQRQESQNATWQMLARPVPEKGAPQARWIEKLDGKRDDHMFSASPIEIGYLLEELLWSKAAGVALLSATLMALGNFDHYRHQVGLKANDGTRFINLPSPFNYKDNATLFLPKVKVEPNNDAFSDELNRLIPELLEEQNASLILFTSYRQMESVAESLRRFKRLPVLVQGESPRQELIREHKARIDAGKPSILMGTGSFSEGLDLPGDYLTNLVITRLPFSVPTSPVDQAHAEYIKAKGGNPFVQLAVPDAAKKLVQACGRLLRNEQDYGRITILDRRLVTKQYGTSLLNSLPPYRRHIEY</sequence>
<evidence type="ECO:0000256" key="1">
    <source>
        <dbReference type="ARBA" id="ARBA00022485"/>
    </source>
</evidence>
<comment type="cofactor">
    <cofactor evidence="6">
        <name>[4Fe-4S] cluster</name>
        <dbReference type="ChEBI" id="CHEBI:49883"/>
    </cofactor>
    <text evidence="6">Binds 1 [4Fe-4S] cluster.</text>
</comment>
<dbReference type="EC" id="5.6.2.3" evidence="6"/>
<dbReference type="PROSITE" id="PS51193">
    <property type="entry name" value="HELICASE_ATP_BIND_2"/>
    <property type="match status" value="1"/>
</dbReference>
<dbReference type="GO" id="GO:0043139">
    <property type="term" value="F:5'-3' DNA helicase activity"/>
    <property type="evidence" value="ECO:0007669"/>
    <property type="project" value="UniProtKB-UniRule"/>
</dbReference>
<dbReference type="Gene3D" id="3.40.50.300">
    <property type="entry name" value="P-loop containing nucleotide triphosphate hydrolases"/>
    <property type="match status" value="2"/>
</dbReference>
<dbReference type="Pfam" id="PF13307">
    <property type="entry name" value="Helicase_C_2"/>
    <property type="match status" value="1"/>
</dbReference>
<accession>A0A1M5RQF7</accession>
<dbReference type="GO" id="GO:0051539">
    <property type="term" value="F:4 iron, 4 sulfur cluster binding"/>
    <property type="evidence" value="ECO:0007669"/>
    <property type="project" value="UniProtKB-UniRule"/>
</dbReference>
<dbReference type="GO" id="GO:0016887">
    <property type="term" value="F:ATP hydrolysis activity"/>
    <property type="evidence" value="ECO:0007669"/>
    <property type="project" value="RHEA"/>
</dbReference>
<dbReference type="GO" id="GO:0003677">
    <property type="term" value="F:DNA binding"/>
    <property type="evidence" value="ECO:0007669"/>
    <property type="project" value="UniProtKB-UniRule"/>
</dbReference>
<dbReference type="InterPro" id="IPR014013">
    <property type="entry name" value="Helic_SF1/SF2_ATP-bd_DinG/Rad3"/>
</dbReference>
<dbReference type="InterPro" id="IPR006555">
    <property type="entry name" value="ATP-dep_Helicase_C"/>
</dbReference>
<comment type="function">
    <text evidence="6">DNA-dependent ATPase and 5'-3' DNA helicase. Unwinds D-loops, R-loops, forked DNA and G-quadruplex DNA.</text>
</comment>
<keyword evidence="6" id="KW-0479">Metal-binding</keyword>
<evidence type="ECO:0000256" key="2">
    <source>
        <dbReference type="ARBA" id="ARBA00022741"/>
    </source>
</evidence>
<proteinExistence type="inferred from homology"/>
<keyword evidence="1 6" id="KW-0004">4Fe-4S</keyword>
<keyword evidence="7" id="KW-0175">Coiled coil</keyword>
<dbReference type="InterPro" id="IPR011545">
    <property type="entry name" value="DEAD/DEAH_box_helicase_dom"/>
</dbReference>
<dbReference type="GO" id="GO:0006281">
    <property type="term" value="P:DNA repair"/>
    <property type="evidence" value="ECO:0007669"/>
    <property type="project" value="TreeGrafter"/>
</dbReference>
<dbReference type="Proteomes" id="UP000184268">
    <property type="component" value="Unassembled WGS sequence"/>
</dbReference>
<keyword evidence="6" id="KW-0411">Iron-sulfur</keyword>
<keyword evidence="5 6" id="KW-0238">DNA-binding</keyword>
<dbReference type="SUPFAM" id="SSF52540">
    <property type="entry name" value="P-loop containing nucleoside triphosphate hydrolases"/>
    <property type="match status" value="1"/>
</dbReference>
<dbReference type="Pfam" id="PF00270">
    <property type="entry name" value="DEAD"/>
    <property type="match status" value="1"/>
</dbReference>
<keyword evidence="3 6" id="KW-0378">Hydrolase</keyword>
<dbReference type="OrthoDB" id="9805194at2"/>
<keyword evidence="6 9" id="KW-0347">Helicase</keyword>
<dbReference type="InterPro" id="IPR045028">
    <property type="entry name" value="DinG/Rad3-like"/>
</dbReference>
<protein>
    <recommendedName>
        <fullName evidence="6">ATP-dependent DNA helicase DinG</fullName>
        <ecNumber evidence="6">5.6.2.3</ecNumber>
    </recommendedName>
    <alternativeName>
        <fullName evidence="6">DNA 5'-3' helicase DinG</fullName>
    </alternativeName>
</protein>
<comment type="similarity">
    <text evidence="6">Belongs to the helicase family. DinG subfamily. Type 1 sub-subfamily.</text>
</comment>
<name>A0A1M5RQF7_9GAMM</name>
<evidence type="ECO:0000256" key="3">
    <source>
        <dbReference type="ARBA" id="ARBA00022801"/>
    </source>
</evidence>
<dbReference type="SMART" id="SM00491">
    <property type="entry name" value="HELICc2"/>
    <property type="match status" value="1"/>
</dbReference>
<evidence type="ECO:0000256" key="5">
    <source>
        <dbReference type="ARBA" id="ARBA00023125"/>
    </source>
</evidence>
<reference evidence="9 10" key="1">
    <citation type="submission" date="2016-11" db="EMBL/GenBank/DDBJ databases">
        <authorList>
            <person name="Jaros S."/>
            <person name="Januszkiewicz K."/>
            <person name="Wedrychowicz H."/>
        </authorList>
    </citation>
    <scope>NUCLEOTIDE SEQUENCE [LARGE SCALE GENOMIC DNA]</scope>
    <source>
        <strain evidence="9 10">DSM 16917</strain>
    </source>
</reference>
<dbReference type="EMBL" id="FQXG01000002">
    <property type="protein sequence ID" value="SHH28083.1"/>
    <property type="molecule type" value="Genomic_DNA"/>
</dbReference>
<dbReference type="PANTHER" id="PTHR11472">
    <property type="entry name" value="DNA REPAIR DEAD HELICASE RAD3/XP-D SUBFAMILY MEMBER"/>
    <property type="match status" value="1"/>
</dbReference>